<proteinExistence type="predicted"/>
<protein>
    <submittedName>
        <fullName evidence="1">Uncharacterized protein</fullName>
    </submittedName>
</protein>
<dbReference type="EMBL" id="BATC01000019">
    <property type="protein sequence ID" value="GAD59140.1"/>
    <property type="molecule type" value="Genomic_DNA"/>
</dbReference>
<dbReference type="AlphaFoldDB" id="A0A8E0KLP7"/>
<reference evidence="2" key="1">
    <citation type="journal article" date="2013" name="Genome Announc.">
        <title>Draft Genome Sequence of the Dimorphic Prosthecate Bacterium Brevundimonas abyssalis TAR-001T.</title>
        <authorList>
            <person name="Tsubouchi T."/>
            <person name="Nishi S."/>
            <person name="Usui K."/>
            <person name="Shimane Y."/>
            <person name="Takaki Y."/>
            <person name="Maruyama T."/>
            <person name="Hatada Y."/>
        </authorList>
    </citation>
    <scope>NUCLEOTIDE SEQUENCE [LARGE SCALE GENOMIC DNA]</scope>
    <source>
        <strain evidence="2">TAR-001</strain>
    </source>
</reference>
<evidence type="ECO:0000313" key="1">
    <source>
        <dbReference type="EMBL" id="GAD59140.1"/>
    </source>
</evidence>
<sequence>MAIDGAMTGEGALTGTLSRPRADLTAQFAEVAAGPLTLTDADLVLSFRRGANASDGRVALTADSNYGPARASGDFFLADGGVRLSGVDVNAGSVEAQGDIALVGGAPASADLTFTARQGAFLASGQADGRVRLTEGAGSDTAILDVTGRNVRFAGSSYLIRTLDLEGRGTLSRLPFTLTADVVGDTPVEFDGSGVYARANGSQTVTLSGDGRVREIAFNTRSPAVIALAGDGRVVRVDLGVGGGAWWANCVRTATPP</sequence>
<dbReference type="RefSeq" id="WP_021697235.1">
    <property type="nucleotide sequence ID" value="NZ_BATC01000019.1"/>
</dbReference>
<gene>
    <name evidence="1" type="ORF">MBEBAB_1390</name>
</gene>
<dbReference type="Proteomes" id="UP000016569">
    <property type="component" value="Unassembled WGS sequence"/>
</dbReference>
<organism evidence="1 2">
    <name type="scientific">Brevundimonas abyssalis TAR-001</name>
    <dbReference type="NCBI Taxonomy" id="1391729"/>
    <lineage>
        <taxon>Bacteria</taxon>
        <taxon>Pseudomonadati</taxon>
        <taxon>Pseudomonadota</taxon>
        <taxon>Alphaproteobacteria</taxon>
        <taxon>Caulobacterales</taxon>
        <taxon>Caulobacteraceae</taxon>
        <taxon>Brevundimonas</taxon>
    </lineage>
</organism>
<keyword evidence="2" id="KW-1185">Reference proteome</keyword>
<accession>A0A8E0KLP7</accession>
<evidence type="ECO:0000313" key="2">
    <source>
        <dbReference type="Proteomes" id="UP000016569"/>
    </source>
</evidence>
<comment type="caution">
    <text evidence="1">The sequence shown here is derived from an EMBL/GenBank/DDBJ whole genome shotgun (WGS) entry which is preliminary data.</text>
</comment>
<name>A0A8E0KLP7_9CAUL</name>